<organism evidence="2 3">
    <name type="scientific">Streptomyces himalayensis subsp. himalayensis</name>
    <dbReference type="NCBI Taxonomy" id="2756131"/>
    <lineage>
        <taxon>Bacteria</taxon>
        <taxon>Bacillati</taxon>
        <taxon>Actinomycetota</taxon>
        <taxon>Actinomycetes</taxon>
        <taxon>Kitasatosporales</taxon>
        <taxon>Streptomycetaceae</taxon>
        <taxon>Streptomyces</taxon>
        <taxon>Streptomyces himalayensis</taxon>
    </lineage>
</organism>
<dbReference type="AlphaFoldDB" id="A0A7W0DUG6"/>
<proteinExistence type="predicted"/>
<evidence type="ECO:0000256" key="1">
    <source>
        <dbReference type="SAM" id="Phobius"/>
    </source>
</evidence>
<accession>A0A7W0DUG6</accession>
<reference evidence="2 3" key="1">
    <citation type="submission" date="2020-07" db="EMBL/GenBank/DDBJ databases">
        <title>Streptomyces isolated from Indian soil.</title>
        <authorList>
            <person name="Mandal S."/>
            <person name="Maiti P.K."/>
        </authorList>
    </citation>
    <scope>NUCLEOTIDE SEQUENCE [LARGE SCALE GENOMIC DNA]</scope>
    <source>
        <strain evidence="2 3">PSKA28</strain>
    </source>
</reference>
<evidence type="ECO:0000313" key="3">
    <source>
        <dbReference type="Proteomes" id="UP000545761"/>
    </source>
</evidence>
<keyword evidence="1" id="KW-0472">Membrane</keyword>
<evidence type="ECO:0000313" key="2">
    <source>
        <dbReference type="EMBL" id="MBA2951447.1"/>
    </source>
</evidence>
<gene>
    <name evidence="2" type="ORF">H1D24_38300</name>
</gene>
<sequence>MNNKILQLGIFVTSVAGYVVLSIFSKATAEFVTLIGPVLGAAFLMTHLGKQDQVLGQIQEQTNGVLDKRIEDGVLKALAKREDTDTL</sequence>
<feature type="transmembrane region" description="Helical" evidence="1">
    <location>
        <begin position="31"/>
        <end position="49"/>
    </location>
</feature>
<protein>
    <submittedName>
        <fullName evidence="2">Uncharacterized protein</fullName>
    </submittedName>
</protein>
<name>A0A7W0DUG6_9ACTN</name>
<keyword evidence="1" id="KW-1133">Transmembrane helix</keyword>
<dbReference type="RefSeq" id="WP_181662366.1">
    <property type="nucleotide sequence ID" value="NZ_JACEHE010000046.1"/>
</dbReference>
<comment type="caution">
    <text evidence="2">The sequence shown here is derived from an EMBL/GenBank/DDBJ whole genome shotgun (WGS) entry which is preliminary data.</text>
</comment>
<keyword evidence="1" id="KW-0812">Transmembrane</keyword>
<dbReference type="Proteomes" id="UP000545761">
    <property type="component" value="Unassembled WGS sequence"/>
</dbReference>
<dbReference type="EMBL" id="JACEHE010000046">
    <property type="protein sequence ID" value="MBA2951447.1"/>
    <property type="molecule type" value="Genomic_DNA"/>
</dbReference>
<feature type="transmembrane region" description="Helical" evidence="1">
    <location>
        <begin position="6"/>
        <end position="24"/>
    </location>
</feature>